<comment type="caution">
    <text evidence="2">The sequence shown here is derived from an EMBL/GenBank/DDBJ whole genome shotgun (WGS) entry which is preliminary data.</text>
</comment>
<sequence>MVSQSDSSSTWNFGHSPVKSPTSPLQRSQCEQQANAKTLVERMRRIKIHKLAIIKELKSYPDHEDGHFYQNAVEELQEIENSLSIAVSDFDSFMYVIPMAALFMTYPQLKLRFLPLKLACSFPK</sequence>
<gene>
    <name evidence="2" type="ORF">TNCT_2891</name>
</gene>
<evidence type="ECO:0000313" key="2">
    <source>
        <dbReference type="EMBL" id="GFQ94253.1"/>
    </source>
</evidence>
<evidence type="ECO:0000256" key="1">
    <source>
        <dbReference type="SAM" id="MobiDB-lite"/>
    </source>
</evidence>
<organism evidence="2 3">
    <name type="scientific">Trichonephila clavata</name>
    <name type="common">Joro spider</name>
    <name type="synonym">Nephila clavata</name>
    <dbReference type="NCBI Taxonomy" id="2740835"/>
    <lineage>
        <taxon>Eukaryota</taxon>
        <taxon>Metazoa</taxon>
        <taxon>Ecdysozoa</taxon>
        <taxon>Arthropoda</taxon>
        <taxon>Chelicerata</taxon>
        <taxon>Arachnida</taxon>
        <taxon>Araneae</taxon>
        <taxon>Araneomorphae</taxon>
        <taxon>Entelegynae</taxon>
        <taxon>Araneoidea</taxon>
        <taxon>Nephilidae</taxon>
        <taxon>Trichonephila</taxon>
    </lineage>
</organism>
<proteinExistence type="predicted"/>
<dbReference type="EMBL" id="BMAO01004381">
    <property type="protein sequence ID" value="GFQ94253.1"/>
    <property type="molecule type" value="Genomic_DNA"/>
</dbReference>
<dbReference type="Proteomes" id="UP000887116">
    <property type="component" value="Unassembled WGS sequence"/>
</dbReference>
<reference evidence="2" key="1">
    <citation type="submission" date="2020-07" db="EMBL/GenBank/DDBJ databases">
        <title>Multicomponent nature underlies the extraordinary mechanical properties of spider dragline silk.</title>
        <authorList>
            <person name="Kono N."/>
            <person name="Nakamura H."/>
            <person name="Mori M."/>
            <person name="Yoshida Y."/>
            <person name="Ohtoshi R."/>
            <person name="Malay A.D."/>
            <person name="Moran D.A.P."/>
            <person name="Tomita M."/>
            <person name="Numata K."/>
            <person name="Arakawa K."/>
        </authorList>
    </citation>
    <scope>NUCLEOTIDE SEQUENCE</scope>
</reference>
<feature type="region of interest" description="Disordered" evidence="1">
    <location>
        <begin position="1"/>
        <end position="34"/>
    </location>
</feature>
<evidence type="ECO:0000313" key="3">
    <source>
        <dbReference type="Proteomes" id="UP000887116"/>
    </source>
</evidence>
<protein>
    <submittedName>
        <fullName evidence="2">Uncharacterized protein</fullName>
    </submittedName>
</protein>
<name>A0A8X6G2L2_TRICU</name>
<keyword evidence="3" id="KW-1185">Reference proteome</keyword>
<dbReference type="AlphaFoldDB" id="A0A8X6G2L2"/>
<accession>A0A8X6G2L2</accession>